<accession>A0A2V2YWJ2</accession>
<comment type="caution">
    <text evidence="1">The sequence shown here is derived from an EMBL/GenBank/DDBJ whole genome shotgun (WGS) entry which is preliminary data.</text>
</comment>
<reference evidence="1 2" key="1">
    <citation type="submission" date="2018-05" db="EMBL/GenBank/DDBJ databases">
        <title>Genomic Encyclopedia of Type Strains, Phase III (KMG-III): the genomes of soil and plant-associated and newly described type strains.</title>
        <authorList>
            <person name="Whitman W."/>
        </authorList>
    </citation>
    <scope>NUCLEOTIDE SEQUENCE [LARGE SCALE GENOMIC DNA]</scope>
    <source>
        <strain evidence="1 2">CECT 5696</strain>
    </source>
</reference>
<proteinExistence type="predicted"/>
<organism evidence="1 2">
    <name type="scientific">Paenibacillus cellulosilyticus</name>
    <dbReference type="NCBI Taxonomy" id="375489"/>
    <lineage>
        <taxon>Bacteria</taxon>
        <taxon>Bacillati</taxon>
        <taxon>Bacillota</taxon>
        <taxon>Bacilli</taxon>
        <taxon>Bacillales</taxon>
        <taxon>Paenibacillaceae</taxon>
        <taxon>Paenibacillus</taxon>
    </lineage>
</organism>
<evidence type="ECO:0000313" key="2">
    <source>
        <dbReference type="Proteomes" id="UP000246635"/>
    </source>
</evidence>
<dbReference type="EMBL" id="QGTQ01000005">
    <property type="protein sequence ID" value="PWW05126.1"/>
    <property type="molecule type" value="Genomic_DNA"/>
</dbReference>
<keyword evidence="2" id="KW-1185">Reference proteome</keyword>
<dbReference type="RefSeq" id="WP_281271997.1">
    <property type="nucleotide sequence ID" value="NZ_CP054613.1"/>
</dbReference>
<name>A0A2V2YWJ2_9BACL</name>
<dbReference type="Proteomes" id="UP000246635">
    <property type="component" value="Unassembled WGS sequence"/>
</dbReference>
<protein>
    <submittedName>
        <fullName evidence="1">Uncharacterized protein</fullName>
    </submittedName>
</protein>
<gene>
    <name evidence="1" type="ORF">DFQ01_105110</name>
</gene>
<sequence length="42" mass="4905">MGVNQPALRFWRDVVGTYTGGEFTEVYREDRDKYIQSFSTKG</sequence>
<evidence type="ECO:0000313" key="1">
    <source>
        <dbReference type="EMBL" id="PWW05126.1"/>
    </source>
</evidence>
<dbReference type="AlphaFoldDB" id="A0A2V2YWJ2"/>